<feature type="domain" description="Large ribosomal subunit protein bL9 C-terminal" evidence="10">
    <location>
        <begin position="293"/>
        <end position="376"/>
    </location>
</feature>
<evidence type="ECO:0000313" key="11">
    <source>
        <dbReference type="EMBL" id="CAE8742572.1"/>
    </source>
</evidence>
<evidence type="ECO:0000256" key="3">
    <source>
        <dbReference type="ARBA" id="ARBA00022884"/>
    </source>
</evidence>
<dbReference type="GO" id="GO:0005840">
    <property type="term" value="C:ribosome"/>
    <property type="evidence" value="ECO:0007669"/>
    <property type="project" value="UniProtKB-KW"/>
</dbReference>
<dbReference type="GO" id="GO:0019843">
    <property type="term" value="F:rRNA binding"/>
    <property type="evidence" value="ECO:0007669"/>
    <property type="project" value="UniProtKB-KW"/>
</dbReference>
<feature type="domain" description="Ribosomal protein L9" evidence="9">
    <location>
        <begin position="232"/>
        <end position="275"/>
    </location>
</feature>
<dbReference type="Pfam" id="PF01281">
    <property type="entry name" value="Ribosomal_L9_N"/>
    <property type="match status" value="1"/>
</dbReference>
<dbReference type="InterPro" id="IPR020070">
    <property type="entry name" value="Ribosomal_bL9_N"/>
</dbReference>
<dbReference type="Pfam" id="PF03948">
    <property type="entry name" value="Ribosomal_L9_C"/>
    <property type="match status" value="1"/>
</dbReference>
<comment type="similarity">
    <text evidence="1">Belongs to the bacterial ribosomal protein bL9 family.</text>
</comment>
<keyword evidence="8" id="KW-1133">Transmembrane helix</keyword>
<dbReference type="PANTHER" id="PTHR21368">
    <property type="entry name" value="50S RIBOSOMAL PROTEIN L9"/>
    <property type="match status" value="1"/>
</dbReference>
<sequence length="687" mass="74976">MERGMVLGDLELQVRLLRILVEVQLGKCWSPRYCAPAHDLCSTPWLVVLAPVARALAALAHMADDASEAPQLLMADDATEAHMADDATEAPQLLMADDATEVVLAAERPEPEALFSEEEVQVLLAADHQEFTGDASSASVSAESNIHSLKNGSSNKLILQVYWATTYSLVPLVVFAPASGSARRLSPRRVTLATVSVLAMALLGCILVLVGAEGGGFEAMGRTRATKRKLSIVLMKDDKFLGKTGDIIKVKRGHFRNWLFPHGIAKKQDTTIMKQLEQKDKDQKLVITKMYTDAMEKKQKIEAHGVWIFPKKVREGTNKIYGSLTAINVAEEIVKATAIPIRITSVEIPKVTELGEYTGTVELADEVTAYVKIKVVSEGFVESEEDCKLFKRFLESSAGSQANCVDEEEQPVPIEELKGSFDGRPLGEMCDEFKVAFASELRTLEMPPDDSRLKESREFLQEQLERLQDLIKALREAGEAQAAAVALATKAHTRLATVSGGEAAVLAGAATDPPQAEQPRVELLAALRRQNEVLGEAPSLHYDLLLAAAERELDDSEAMQDALTSLEGLHHRLRDAKQRVTTLEATQKRLRDGSGAAPSALGKLFGQKDRDVQMQDVAEQLSKSSEEAQSAEVWYAAARIVTIGSELDAAVAEKVALHRWLRDQIALRSRGTALRLAAVWEALAPPA</sequence>
<dbReference type="NCBIfam" id="TIGR00158">
    <property type="entry name" value="L9"/>
    <property type="match status" value="1"/>
</dbReference>
<dbReference type="GO" id="GO:0003735">
    <property type="term" value="F:structural constituent of ribosome"/>
    <property type="evidence" value="ECO:0007669"/>
    <property type="project" value="InterPro"/>
</dbReference>
<feature type="coiled-coil region" evidence="7">
    <location>
        <begin position="546"/>
        <end position="586"/>
    </location>
</feature>
<evidence type="ECO:0000256" key="6">
    <source>
        <dbReference type="ARBA" id="ARBA00035427"/>
    </source>
</evidence>
<dbReference type="GO" id="GO:0006412">
    <property type="term" value="P:translation"/>
    <property type="evidence" value="ECO:0007669"/>
    <property type="project" value="InterPro"/>
</dbReference>
<organism evidence="11 12">
    <name type="scientific">Polarella glacialis</name>
    <name type="common">Dinoflagellate</name>
    <dbReference type="NCBI Taxonomy" id="89957"/>
    <lineage>
        <taxon>Eukaryota</taxon>
        <taxon>Sar</taxon>
        <taxon>Alveolata</taxon>
        <taxon>Dinophyceae</taxon>
        <taxon>Suessiales</taxon>
        <taxon>Suessiaceae</taxon>
        <taxon>Polarella</taxon>
    </lineage>
</organism>
<evidence type="ECO:0000256" key="8">
    <source>
        <dbReference type="SAM" id="Phobius"/>
    </source>
</evidence>
<keyword evidence="3" id="KW-0694">RNA-binding</keyword>
<evidence type="ECO:0000256" key="1">
    <source>
        <dbReference type="ARBA" id="ARBA00010605"/>
    </source>
</evidence>
<evidence type="ECO:0000256" key="2">
    <source>
        <dbReference type="ARBA" id="ARBA00022730"/>
    </source>
</evidence>
<dbReference type="AlphaFoldDB" id="A0A813M3G6"/>
<keyword evidence="5" id="KW-0687">Ribonucleoprotein</keyword>
<dbReference type="SUPFAM" id="SSF55653">
    <property type="entry name" value="Ribosomal protein L9 C-domain"/>
    <property type="match status" value="1"/>
</dbReference>
<dbReference type="Gene3D" id="3.40.5.10">
    <property type="entry name" value="Ribosomal protein L9, N-terminal domain"/>
    <property type="match status" value="1"/>
</dbReference>
<dbReference type="EMBL" id="CAJNNW010037516">
    <property type="protein sequence ID" value="CAE8742572.1"/>
    <property type="molecule type" value="Genomic_DNA"/>
</dbReference>
<dbReference type="InterPro" id="IPR036791">
    <property type="entry name" value="Ribosomal_bL9_C_sf"/>
</dbReference>
<dbReference type="InterPro" id="IPR020594">
    <property type="entry name" value="Ribosomal_bL9_bac/chp"/>
</dbReference>
<dbReference type="HAMAP" id="MF_00503">
    <property type="entry name" value="Ribosomal_bL9"/>
    <property type="match status" value="1"/>
</dbReference>
<feature type="transmembrane region" description="Helical" evidence="8">
    <location>
        <begin position="190"/>
        <end position="212"/>
    </location>
</feature>
<comment type="caution">
    <text evidence="11">The sequence shown here is derived from an EMBL/GenBank/DDBJ whole genome shotgun (WGS) entry which is preliminary data.</text>
</comment>
<keyword evidence="8" id="KW-0472">Membrane</keyword>
<name>A0A813M3G6_POLGL</name>
<evidence type="ECO:0000256" key="7">
    <source>
        <dbReference type="SAM" id="Coils"/>
    </source>
</evidence>
<keyword evidence="7" id="KW-0175">Coiled coil</keyword>
<dbReference type="InterPro" id="IPR036935">
    <property type="entry name" value="Ribosomal_bL9_N_sf"/>
</dbReference>
<dbReference type="SUPFAM" id="SSF55658">
    <property type="entry name" value="L9 N-domain-like"/>
    <property type="match status" value="1"/>
</dbReference>
<evidence type="ECO:0000259" key="9">
    <source>
        <dbReference type="Pfam" id="PF01281"/>
    </source>
</evidence>
<accession>A0A813M3G6</accession>
<keyword evidence="4" id="KW-0689">Ribosomal protein</keyword>
<evidence type="ECO:0000256" key="5">
    <source>
        <dbReference type="ARBA" id="ARBA00023274"/>
    </source>
</evidence>
<dbReference type="Gene3D" id="3.10.430.100">
    <property type="entry name" value="Ribosomal protein L9, C-terminal domain"/>
    <property type="match status" value="1"/>
</dbReference>
<proteinExistence type="inferred from homology"/>
<protein>
    <recommendedName>
        <fullName evidence="6">50S ribosomal protein L9, chloroplastic</fullName>
    </recommendedName>
</protein>
<feature type="transmembrane region" description="Helical" evidence="8">
    <location>
        <begin position="157"/>
        <end position="178"/>
    </location>
</feature>
<evidence type="ECO:0000313" key="12">
    <source>
        <dbReference type="Proteomes" id="UP000626109"/>
    </source>
</evidence>
<gene>
    <name evidence="11" type="ORF">PGLA2088_LOCUS51029</name>
</gene>
<reference evidence="11" key="1">
    <citation type="submission" date="2021-02" db="EMBL/GenBank/DDBJ databases">
        <authorList>
            <person name="Dougan E. K."/>
            <person name="Rhodes N."/>
            <person name="Thang M."/>
            <person name="Chan C."/>
        </authorList>
    </citation>
    <scope>NUCLEOTIDE SEQUENCE</scope>
</reference>
<feature type="coiled-coil region" evidence="7">
    <location>
        <begin position="450"/>
        <end position="480"/>
    </location>
</feature>
<keyword evidence="8" id="KW-0812">Transmembrane</keyword>
<evidence type="ECO:0000259" key="10">
    <source>
        <dbReference type="Pfam" id="PF03948"/>
    </source>
</evidence>
<dbReference type="InterPro" id="IPR020069">
    <property type="entry name" value="Ribosomal_bL9_C"/>
</dbReference>
<evidence type="ECO:0000256" key="4">
    <source>
        <dbReference type="ARBA" id="ARBA00022980"/>
    </source>
</evidence>
<dbReference type="InterPro" id="IPR000244">
    <property type="entry name" value="Ribosomal_bL9"/>
</dbReference>
<dbReference type="GO" id="GO:1990904">
    <property type="term" value="C:ribonucleoprotein complex"/>
    <property type="evidence" value="ECO:0007669"/>
    <property type="project" value="UniProtKB-KW"/>
</dbReference>
<dbReference type="Proteomes" id="UP000626109">
    <property type="component" value="Unassembled WGS sequence"/>
</dbReference>
<keyword evidence="2" id="KW-0699">rRNA-binding</keyword>
<dbReference type="InterPro" id="IPR009027">
    <property type="entry name" value="Ribosomal_bL9/RNase_H1_N"/>
</dbReference>